<evidence type="ECO:0000313" key="5">
    <source>
        <dbReference type="EMBL" id="SIS27627.1"/>
    </source>
</evidence>
<dbReference type="PANTHER" id="PTHR21327">
    <property type="entry name" value="GTP CYCLOHYDROLASE II-RELATED"/>
    <property type="match status" value="1"/>
</dbReference>
<organism evidence="5 6">
    <name type="scientific">Chryseobacterium joostei</name>
    <dbReference type="NCBI Taxonomy" id="112234"/>
    <lineage>
        <taxon>Bacteria</taxon>
        <taxon>Pseudomonadati</taxon>
        <taxon>Bacteroidota</taxon>
        <taxon>Flavobacteriia</taxon>
        <taxon>Flavobacteriales</taxon>
        <taxon>Weeksellaceae</taxon>
        <taxon>Chryseobacterium group</taxon>
        <taxon>Chryseobacterium</taxon>
    </lineage>
</organism>
<feature type="domain" description="GTP cyclohydrolase II" evidence="4">
    <location>
        <begin position="6"/>
        <end position="95"/>
    </location>
</feature>
<dbReference type="PANTHER" id="PTHR21327:SF18">
    <property type="entry name" value="3,4-DIHYDROXY-2-BUTANONE 4-PHOSPHATE SYNTHASE"/>
    <property type="match status" value="1"/>
</dbReference>
<dbReference type="EMBL" id="FTNZ01000001">
    <property type="protein sequence ID" value="SIS27627.1"/>
    <property type="molecule type" value="Genomic_DNA"/>
</dbReference>
<gene>
    <name evidence="5" type="ORF">SAMN05421768_1018</name>
</gene>
<proteinExistence type="predicted"/>
<evidence type="ECO:0000256" key="2">
    <source>
        <dbReference type="ARBA" id="ARBA00022619"/>
    </source>
</evidence>
<evidence type="ECO:0000313" key="6">
    <source>
        <dbReference type="Proteomes" id="UP000186106"/>
    </source>
</evidence>
<dbReference type="Proteomes" id="UP000186106">
    <property type="component" value="Unassembled WGS sequence"/>
</dbReference>
<keyword evidence="3" id="KW-0479">Metal-binding</keyword>
<dbReference type="Pfam" id="PF00925">
    <property type="entry name" value="GTP_cyclohydro2"/>
    <property type="match status" value="1"/>
</dbReference>
<protein>
    <submittedName>
        <fullName evidence="5">GTP cyclohydrolase II</fullName>
    </submittedName>
</protein>
<evidence type="ECO:0000259" key="4">
    <source>
        <dbReference type="Pfam" id="PF00925"/>
    </source>
</evidence>
<dbReference type="GO" id="GO:0009231">
    <property type="term" value="P:riboflavin biosynthetic process"/>
    <property type="evidence" value="ECO:0007669"/>
    <property type="project" value="UniProtKB-UniPathway"/>
</dbReference>
<dbReference type="RefSeq" id="WP_084180261.1">
    <property type="nucleotide sequence ID" value="NZ_CP033926.1"/>
</dbReference>
<evidence type="ECO:0000256" key="1">
    <source>
        <dbReference type="ARBA" id="ARBA00005104"/>
    </source>
</evidence>
<dbReference type="GO" id="GO:0005829">
    <property type="term" value="C:cytosol"/>
    <property type="evidence" value="ECO:0007669"/>
    <property type="project" value="TreeGrafter"/>
</dbReference>
<name>A0A1N7HRY2_9FLAO</name>
<dbReference type="UniPathway" id="UPA00275"/>
<sequence length="96" mass="11008">MLTIQAQSNVPTDFGMFTVYSFSENENDRCPHLVLVAEKTDFNEVVNVRFHSECITGEVFHSRKCECGQQLDAAVKFMSEKGRMIIFLRQEGRNIS</sequence>
<dbReference type="InterPro" id="IPR036144">
    <property type="entry name" value="RibA-like_sf"/>
</dbReference>
<dbReference type="InterPro" id="IPR032677">
    <property type="entry name" value="GTP_cyclohydro_II"/>
</dbReference>
<dbReference type="GO" id="GO:0003935">
    <property type="term" value="F:GTP cyclohydrolase II activity"/>
    <property type="evidence" value="ECO:0007669"/>
    <property type="project" value="TreeGrafter"/>
</dbReference>
<dbReference type="SUPFAM" id="SSF142695">
    <property type="entry name" value="RibA-like"/>
    <property type="match status" value="1"/>
</dbReference>
<keyword evidence="5" id="KW-0378">Hydrolase</keyword>
<accession>A0A1N7HRY2</accession>
<dbReference type="STRING" id="112234.SAMN05421768_1018"/>
<dbReference type="GO" id="GO:0046872">
    <property type="term" value="F:metal ion binding"/>
    <property type="evidence" value="ECO:0007669"/>
    <property type="project" value="UniProtKB-KW"/>
</dbReference>
<keyword evidence="2" id="KW-0686">Riboflavin biosynthesis</keyword>
<comment type="pathway">
    <text evidence="1">Cofactor biosynthesis; riboflavin biosynthesis.</text>
</comment>
<dbReference type="Gene3D" id="3.40.50.10990">
    <property type="entry name" value="GTP cyclohydrolase II"/>
    <property type="match status" value="1"/>
</dbReference>
<dbReference type="AlphaFoldDB" id="A0A1N7HRY2"/>
<reference evidence="5 6" key="1">
    <citation type="submission" date="2017-01" db="EMBL/GenBank/DDBJ databases">
        <authorList>
            <person name="Mah S.A."/>
            <person name="Swanson W.J."/>
            <person name="Moy G.W."/>
            <person name="Vacquier V.D."/>
        </authorList>
    </citation>
    <scope>NUCLEOTIDE SEQUENCE [LARGE SCALE GENOMIC DNA]</scope>
    <source>
        <strain evidence="5 6">DSM 16927</strain>
    </source>
</reference>
<evidence type="ECO:0000256" key="3">
    <source>
        <dbReference type="ARBA" id="ARBA00022723"/>
    </source>
</evidence>